<sequence>MCVCVCARMIPDFEVISHCYQCKKENVVSLT</sequence>
<accession>A0A0E9VKS6</accession>
<reference evidence="1" key="1">
    <citation type="submission" date="2014-11" db="EMBL/GenBank/DDBJ databases">
        <authorList>
            <person name="Amaro Gonzalez C."/>
        </authorList>
    </citation>
    <scope>NUCLEOTIDE SEQUENCE</scope>
</reference>
<protein>
    <submittedName>
        <fullName evidence="1">Uncharacterized protein</fullName>
    </submittedName>
</protein>
<organism evidence="1">
    <name type="scientific">Anguilla anguilla</name>
    <name type="common">European freshwater eel</name>
    <name type="synonym">Muraena anguilla</name>
    <dbReference type="NCBI Taxonomy" id="7936"/>
    <lineage>
        <taxon>Eukaryota</taxon>
        <taxon>Metazoa</taxon>
        <taxon>Chordata</taxon>
        <taxon>Craniata</taxon>
        <taxon>Vertebrata</taxon>
        <taxon>Euteleostomi</taxon>
        <taxon>Actinopterygii</taxon>
        <taxon>Neopterygii</taxon>
        <taxon>Teleostei</taxon>
        <taxon>Anguilliformes</taxon>
        <taxon>Anguillidae</taxon>
        <taxon>Anguilla</taxon>
    </lineage>
</organism>
<dbReference type="EMBL" id="GBXM01029905">
    <property type="protein sequence ID" value="JAH78672.1"/>
    <property type="molecule type" value="Transcribed_RNA"/>
</dbReference>
<proteinExistence type="predicted"/>
<name>A0A0E9VKS6_ANGAN</name>
<evidence type="ECO:0000313" key="1">
    <source>
        <dbReference type="EMBL" id="JAH78672.1"/>
    </source>
</evidence>
<reference evidence="1" key="2">
    <citation type="journal article" date="2015" name="Fish Shellfish Immunol.">
        <title>Early steps in the European eel (Anguilla anguilla)-Vibrio vulnificus interaction in the gills: Role of the RtxA13 toxin.</title>
        <authorList>
            <person name="Callol A."/>
            <person name="Pajuelo D."/>
            <person name="Ebbesson L."/>
            <person name="Teles M."/>
            <person name="MacKenzie S."/>
            <person name="Amaro C."/>
        </authorList>
    </citation>
    <scope>NUCLEOTIDE SEQUENCE</scope>
</reference>
<dbReference type="AlphaFoldDB" id="A0A0E9VKS6"/>